<proteinExistence type="predicted"/>
<dbReference type="RefSeq" id="WP_348737320.1">
    <property type="nucleotide sequence ID" value="NZ_CAXJRC010000007.1"/>
</dbReference>
<evidence type="ECO:0000313" key="3">
    <source>
        <dbReference type="Proteomes" id="UP001497602"/>
    </source>
</evidence>
<dbReference type="EMBL" id="CAXJRC010000007">
    <property type="protein sequence ID" value="CAL2105494.1"/>
    <property type="molecule type" value="Genomic_DNA"/>
</dbReference>
<dbReference type="Proteomes" id="UP001497602">
    <property type="component" value="Unassembled WGS sequence"/>
</dbReference>
<evidence type="ECO:0000256" key="1">
    <source>
        <dbReference type="SAM" id="MobiDB-lite"/>
    </source>
</evidence>
<organism evidence="2 3">
    <name type="scientific">Tenacibaculum vairaonense</name>
    <dbReference type="NCBI Taxonomy" id="3137860"/>
    <lineage>
        <taxon>Bacteria</taxon>
        <taxon>Pseudomonadati</taxon>
        <taxon>Bacteroidota</taxon>
        <taxon>Flavobacteriia</taxon>
        <taxon>Flavobacteriales</taxon>
        <taxon>Flavobacteriaceae</taxon>
        <taxon>Tenacibaculum</taxon>
    </lineage>
</organism>
<evidence type="ECO:0000313" key="2">
    <source>
        <dbReference type="EMBL" id="CAL2105494.1"/>
    </source>
</evidence>
<keyword evidence="3" id="KW-1185">Reference proteome</keyword>
<name>A0ABP1FAW6_9FLAO</name>
<gene>
    <name evidence="2" type="ORF">T190115A13A_160027</name>
</gene>
<protein>
    <submittedName>
        <fullName evidence="2">Uncharacterized protein</fullName>
    </submittedName>
</protein>
<reference evidence="2 3" key="1">
    <citation type="submission" date="2024-05" db="EMBL/GenBank/DDBJ databases">
        <authorList>
            <person name="Duchaud E."/>
        </authorList>
    </citation>
    <scope>NUCLEOTIDE SEQUENCE [LARGE SCALE GENOMIC DNA]</scope>
    <source>
        <strain evidence="2">Ena-SAMPLE-TAB-13-05-2024-13:56:06:370-140305</strain>
    </source>
</reference>
<sequence>METKKNQKKQASTAPKAKDIGVNEEKSSKNSTHESFEDDKGYKYGFSDRTPTSFRFNGIVKTQEEWLKDQDAMEMLVFGNCTYIKKIKN</sequence>
<accession>A0ABP1FAW6</accession>
<feature type="region of interest" description="Disordered" evidence="1">
    <location>
        <begin position="1"/>
        <end position="42"/>
    </location>
</feature>
<comment type="caution">
    <text evidence="2">The sequence shown here is derived from an EMBL/GenBank/DDBJ whole genome shotgun (WGS) entry which is preliminary data.</text>
</comment>
<feature type="compositionally biased region" description="Basic and acidic residues" evidence="1">
    <location>
        <begin position="16"/>
        <end position="42"/>
    </location>
</feature>